<dbReference type="RefSeq" id="WP_208243916.1">
    <property type="nucleotide sequence ID" value="NZ_JAGEPF010000014.1"/>
</dbReference>
<name>A0ABS3RW64_9ACTN</name>
<comment type="caution">
    <text evidence="1">The sequence shown here is derived from an EMBL/GenBank/DDBJ whole genome shotgun (WGS) entry which is preliminary data.</text>
</comment>
<evidence type="ECO:0000313" key="1">
    <source>
        <dbReference type="EMBL" id="MBO2460538.1"/>
    </source>
</evidence>
<gene>
    <name evidence="1" type="ORF">J4709_23425</name>
</gene>
<evidence type="ECO:0000313" key="2">
    <source>
        <dbReference type="Proteomes" id="UP000680206"/>
    </source>
</evidence>
<sequence>MTMQIAMNIHVLSGETQEAAATRAVKEEYGESASATIVEWPGLGFETETGVAYFDVLLEAEGISEDSDSIPEDAVFITRDVHVRPGETKEEAVTRTVKEEFGESASATIVEWAAFGIEVVEGGSVHFGAELAVVGVPEDVTEG</sequence>
<organism evidence="1 2">
    <name type="scientific">Actinomadura violacea</name>
    <dbReference type="NCBI Taxonomy" id="2819934"/>
    <lineage>
        <taxon>Bacteria</taxon>
        <taxon>Bacillati</taxon>
        <taxon>Actinomycetota</taxon>
        <taxon>Actinomycetes</taxon>
        <taxon>Streptosporangiales</taxon>
        <taxon>Thermomonosporaceae</taxon>
        <taxon>Actinomadura</taxon>
    </lineage>
</organism>
<reference evidence="1 2" key="1">
    <citation type="submission" date="2021-03" db="EMBL/GenBank/DDBJ databases">
        <title>Actinomadura violae sp. nov., isolated from lichen in Thailand.</title>
        <authorList>
            <person name="Kanchanasin P."/>
            <person name="Saeng-In P."/>
            <person name="Phongsopitanun W."/>
            <person name="Yuki M."/>
            <person name="Kudo T."/>
            <person name="Ohkuma M."/>
            <person name="Tanasupawat S."/>
        </authorList>
    </citation>
    <scope>NUCLEOTIDE SEQUENCE [LARGE SCALE GENOMIC DNA]</scope>
    <source>
        <strain evidence="1 2">LCR2-06</strain>
    </source>
</reference>
<proteinExistence type="predicted"/>
<dbReference type="Proteomes" id="UP000680206">
    <property type="component" value="Unassembled WGS sequence"/>
</dbReference>
<accession>A0ABS3RW64</accession>
<keyword evidence="2" id="KW-1185">Reference proteome</keyword>
<protein>
    <submittedName>
        <fullName evidence="1">Uncharacterized protein</fullName>
    </submittedName>
</protein>
<dbReference type="EMBL" id="JAGEPF010000014">
    <property type="protein sequence ID" value="MBO2460538.1"/>
    <property type="molecule type" value="Genomic_DNA"/>
</dbReference>